<dbReference type="PANTHER" id="PTHR34414:SF1">
    <property type="entry name" value="SUBTILISIN-LIKE SERINE PROTEASE"/>
    <property type="match status" value="1"/>
</dbReference>
<name>A0AAD4ET17_9PEZI</name>
<gene>
    <name evidence="2" type="ORF">NEMBOFW57_008966</name>
</gene>
<keyword evidence="1" id="KW-0472">Membrane</keyword>
<accession>A0AAD4ET17</accession>
<evidence type="ECO:0000313" key="3">
    <source>
        <dbReference type="Proteomes" id="UP001197093"/>
    </source>
</evidence>
<keyword evidence="3" id="KW-1185">Reference proteome</keyword>
<dbReference type="Pfam" id="PF20246">
    <property type="entry name" value="DUF6601"/>
    <property type="match status" value="1"/>
</dbReference>
<evidence type="ECO:0000256" key="1">
    <source>
        <dbReference type="SAM" id="Phobius"/>
    </source>
</evidence>
<reference evidence="2" key="1">
    <citation type="submission" date="2023-02" db="EMBL/GenBank/DDBJ databases">
        <authorList>
            <person name="Palmer J.M."/>
        </authorList>
    </citation>
    <scope>NUCLEOTIDE SEQUENCE</scope>
    <source>
        <strain evidence="2">FW57</strain>
    </source>
</reference>
<keyword evidence="1" id="KW-1133">Transmembrane helix</keyword>
<dbReference type="PANTHER" id="PTHR34414">
    <property type="entry name" value="HET DOMAIN-CONTAINING PROTEIN-RELATED"/>
    <property type="match status" value="1"/>
</dbReference>
<dbReference type="Proteomes" id="UP001197093">
    <property type="component" value="Unassembled WGS sequence"/>
</dbReference>
<organism evidence="2 3">
    <name type="scientific">Staphylotrichum longicolle</name>
    <dbReference type="NCBI Taxonomy" id="669026"/>
    <lineage>
        <taxon>Eukaryota</taxon>
        <taxon>Fungi</taxon>
        <taxon>Dikarya</taxon>
        <taxon>Ascomycota</taxon>
        <taxon>Pezizomycotina</taxon>
        <taxon>Sordariomycetes</taxon>
        <taxon>Sordariomycetidae</taxon>
        <taxon>Sordariales</taxon>
        <taxon>Chaetomiaceae</taxon>
        <taxon>Staphylotrichum</taxon>
    </lineage>
</organism>
<evidence type="ECO:0000313" key="2">
    <source>
        <dbReference type="EMBL" id="KAG7286655.1"/>
    </source>
</evidence>
<protein>
    <submittedName>
        <fullName evidence="2">Uncharacterized protein</fullName>
    </submittedName>
</protein>
<proteinExistence type="predicted"/>
<dbReference type="EMBL" id="JAHCVI010000004">
    <property type="protein sequence ID" value="KAG7286655.1"/>
    <property type="molecule type" value="Genomic_DNA"/>
</dbReference>
<comment type="caution">
    <text evidence="2">The sequence shown here is derived from an EMBL/GenBank/DDBJ whole genome shotgun (WGS) entry which is preliminary data.</text>
</comment>
<keyword evidence="1" id="KW-0812">Transmembrane</keyword>
<dbReference type="InterPro" id="IPR046536">
    <property type="entry name" value="DUF6601"/>
</dbReference>
<feature type="transmembrane region" description="Helical" evidence="1">
    <location>
        <begin position="53"/>
        <end position="74"/>
    </location>
</feature>
<feature type="transmembrane region" description="Helical" evidence="1">
    <location>
        <begin position="94"/>
        <end position="116"/>
    </location>
</feature>
<sequence length="145" mass="16417">MYEHYPAVVHPRFLRAELRLSRINTIKRLTSFPLFEPYIRGRHNYSGLFRDNLAWMATATVFIAVVLTAMQVGLATERLQGDPTFQQASYGFTIFAILGPICAFALVVLNALFHFVKDLPSLLGRWSKRAVTGRTAARVEREDSA</sequence>
<dbReference type="AlphaFoldDB" id="A0AAD4ET17"/>